<keyword evidence="4" id="KW-1185">Reference proteome</keyword>
<proteinExistence type="predicted"/>
<dbReference type="OrthoDB" id="755951at2759"/>
<name>A0A811Q7X5_9POAL</name>
<dbReference type="GO" id="GO:0005992">
    <property type="term" value="P:trehalose biosynthetic process"/>
    <property type="evidence" value="ECO:0007669"/>
    <property type="project" value="InterPro"/>
</dbReference>
<evidence type="ECO:0000256" key="1">
    <source>
        <dbReference type="ARBA" id="ARBA00022676"/>
    </source>
</evidence>
<keyword evidence="1" id="KW-0328">Glycosyltransferase</keyword>
<evidence type="ECO:0000313" key="3">
    <source>
        <dbReference type="EMBL" id="CAD6252119.1"/>
    </source>
</evidence>
<dbReference type="CDD" id="cd03788">
    <property type="entry name" value="GT20_TPS"/>
    <property type="match status" value="1"/>
</dbReference>
<dbReference type="Gene3D" id="3.40.50.2000">
    <property type="entry name" value="Glycogen Phosphorylase B"/>
    <property type="match status" value="2"/>
</dbReference>
<dbReference type="GO" id="GO:0005829">
    <property type="term" value="C:cytosol"/>
    <property type="evidence" value="ECO:0007669"/>
    <property type="project" value="TreeGrafter"/>
</dbReference>
<dbReference type="PANTHER" id="PTHR10788:SF80">
    <property type="entry name" value="TREHALOSE 6-PHOSPHATE PHOSPHATASE"/>
    <property type="match status" value="1"/>
</dbReference>
<reference evidence="3" key="1">
    <citation type="submission" date="2020-10" db="EMBL/GenBank/DDBJ databases">
        <authorList>
            <person name="Han B."/>
            <person name="Lu T."/>
            <person name="Zhao Q."/>
            <person name="Huang X."/>
            <person name="Zhao Y."/>
        </authorList>
    </citation>
    <scope>NUCLEOTIDE SEQUENCE</scope>
</reference>
<dbReference type="InterPro" id="IPR001830">
    <property type="entry name" value="Glyco_trans_20"/>
</dbReference>
<dbReference type="FunFam" id="3.40.50.2000:FF:000079">
    <property type="entry name" value="Trehalose-6-phosphate synthase 8"/>
    <property type="match status" value="1"/>
</dbReference>
<gene>
    <name evidence="3" type="ORF">NCGR_LOCUS35847</name>
</gene>
<dbReference type="PANTHER" id="PTHR10788">
    <property type="entry name" value="TREHALOSE-6-PHOSPHATE SYNTHASE"/>
    <property type="match status" value="1"/>
</dbReference>
<dbReference type="GO" id="GO:0016757">
    <property type="term" value="F:glycosyltransferase activity"/>
    <property type="evidence" value="ECO:0007669"/>
    <property type="project" value="UniProtKB-KW"/>
</dbReference>
<evidence type="ECO:0000256" key="2">
    <source>
        <dbReference type="ARBA" id="ARBA00022679"/>
    </source>
</evidence>
<accession>A0A811Q7X5</accession>
<keyword evidence="2" id="KW-0808">Transferase</keyword>
<dbReference type="GO" id="GO:0004805">
    <property type="term" value="F:trehalose-phosphatase activity"/>
    <property type="evidence" value="ECO:0007669"/>
    <property type="project" value="TreeGrafter"/>
</dbReference>
<dbReference type="AlphaFoldDB" id="A0A811Q7X5"/>
<dbReference type="Proteomes" id="UP000604825">
    <property type="component" value="Unassembled WGS sequence"/>
</dbReference>
<dbReference type="FunFam" id="3.40.50.2000:FF:000010">
    <property type="entry name" value="Alpha,alpha-trehalose-phosphate synthase"/>
    <property type="match status" value="1"/>
</dbReference>
<dbReference type="EMBL" id="CAJGYO010000008">
    <property type="protein sequence ID" value="CAD6252119.1"/>
    <property type="molecule type" value="Genomic_DNA"/>
</dbReference>
<comment type="caution">
    <text evidence="3">The sequence shown here is derived from an EMBL/GenBank/DDBJ whole genome shotgun (WGS) entry which is preliminary data.</text>
</comment>
<protein>
    <submittedName>
        <fullName evidence="3">Uncharacterized protein</fullName>
    </submittedName>
</protein>
<evidence type="ECO:0000313" key="4">
    <source>
        <dbReference type="Proteomes" id="UP000604825"/>
    </source>
</evidence>
<organism evidence="3 4">
    <name type="scientific">Miscanthus lutarioriparius</name>
    <dbReference type="NCBI Taxonomy" id="422564"/>
    <lineage>
        <taxon>Eukaryota</taxon>
        <taxon>Viridiplantae</taxon>
        <taxon>Streptophyta</taxon>
        <taxon>Embryophyta</taxon>
        <taxon>Tracheophyta</taxon>
        <taxon>Spermatophyta</taxon>
        <taxon>Magnoliopsida</taxon>
        <taxon>Liliopsida</taxon>
        <taxon>Poales</taxon>
        <taxon>Poaceae</taxon>
        <taxon>PACMAD clade</taxon>
        <taxon>Panicoideae</taxon>
        <taxon>Andropogonodae</taxon>
        <taxon>Andropogoneae</taxon>
        <taxon>Saccharinae</taxon>
        <taxon>Miscanthus</taxon>
    </lineage>
</organism>
<sequence length="543" mass="59446">MELELEPVPAPAPQVSGVGGPTARRIVVAHRLPLRAAEDPDSPFGFSFSIDPDAVAFQLSRGLPAPVTFIGTLPASAESKIVPSDELDNYLMENFSFLPVYLDGARHNEFYDDFCKHYMWPLVHYLLPLSPAHDGDLRFDAGMYRTFLAVNKQFADRVIEVVSPDDGDLVIVNDYHLWVLPTFLRRKCPRAGVGFFLHSPFPSPEIFSAVPVRDDLLRGLLNADLVGFQTADYERHFVTCCSRHLGVSGGAWTGHTTGINYHGRTVVVKTLSVGLDLGRLRATLATPEAAAKAKEIAEAYLGRTLIVGVDDVDLFKGVKLKLLAMEKMLETHSDMHEQVVLVQINNPARSRGRDVDGVRGETQQILQRINTRFARADTAPVVMIDGPVPISEKVAYYAAADCCVVSAVRDGLNRVPYFYTACREEAPGARKHSAVVVSELAGCSPTLRGAIRVDPWDLEGMANAMHAAVTTMSAEEKQARHRSNYDYLRANDAVTWAQAFDAALQLACKDHSTTLFVGLGLGMSYRVAAVQPSIRTLATGALL</sequence>
<dbReference type="Pfam" id="PF00982">
    <property type="entry name" value="Glyco_transf_20"/>
    <property type="match status" value="1"/>
</dbReference>
<dbReference type="SUPFAM" id="SSF53756">
    <property type="entry name" value="UDP-Glycosyltransferase/glycogen phosphorylase"/>
    <property type="match status" value="1"/>
</dbReference>